<reference evidence="14" key="1">
    <citation type="submission" date="2020-12" db="EMBL/GenBank/DDBJ databases">
        <title>Clostridium thailandense sp. nov., a novel acetogenic bacterium isolated from peat land soil in Thailand.</title>
        <authorList>
            <person name="Chaikitkaew S."/>
            <person name="Birkeland N.K."/>
        </authorList>
    </citation>
    <scope>NUCLEOTIDE SEQUENCE</scope>
    <source>
        <strain evidence="14">DSM 17425</strain>
    </source>
</reference>
<sequence length="434" mass="49487">MNIEKMYNLDAEKNVLSSIFMNNDSICEVIDLIKAEDFYSSNNKIIYKNLVEMQDKRIPIDIVTFCDRMGETLKEIGGVSYITEIINSSITATNIKRYGQIVKEKSNYRELMKIFENSMEKLKKAEDSTDEVIDYAQNSLMKLDSSEVKDTGEMLPIMDKYMDTLQARYEKGEAVQGVKTGYKSLDKTLGGLQKEDLVILAARPSMGKTSTALNIILNSVFKEKAKVAFFNLEMGPIQIIDRVLSIHTAIPMDKIKKADLTDKQWCAVTKSAAIFAGSNMKIYNRIYKINLIKSECRKLKIKEGLDIVVIDHLQLIEGVKGAENRNVEVSKITRELKLMAKELDVTVLLLSQLSRAPEARSEDHRPRLSDLRESGSIEQDADVVMLLYRDDYYDKDCEEKGIIECIVAKNRNGELGTVRFRWLPEIQRIWALNT</sequence>
<dbReference type="GO" id="GO:0003677">
    <property type="term" value="F:DNA binding"/>
    <property type="evidence" value="ECO:0007669"/>
    <property type="project" value="UniProtKB-UniRule"/>
</dbReference>
<evidence type="ECO:0000256" key="12">
    <source>
        <dbReference type="RuleBase" id="RU362085"/>
    </source>
</evidence>
<dbReference type="InterPro" id="IPR016136">
    <property type="entry name" value="DNA_helicase_N/primase_C"/>
</dbReference>
<comment type="similarity">
    <text evidence="1 12">Belongs to the helicase family. DnaB subfamily.</text>
</comment>
<dbReference type="NCBIfam" id="TIGR00665">
    <property type="entry name" value="DnaB"/>
    <property type="match status" value="1"/>
</dbReference>
<dbReference type="InterPro" id="IPR007692">
    <property type="entry name" value="DNA_helicase_DnaB"/>
</dbReference>
<name>A0A934HYL5_9CLOT</name>
<dbReference type="PANTHER" id="PTHR30153:SF2">
    <property type="entry name" value="REPLICATIVE DNA HELICASE"/>
    <property type="match status" value="1"/>
</dbReference>
<comment type="caution">
    <text evidence="14">The sequence shown here is derived from an EMBL/GenBank/DDBJ whole genome shotgun (WGS) entry which is preliminary data.</text>
</comment>
<evidence type="ECO:0000256" key="2">
    <source>
        <dbReference type="ARBA" id="ARBA00022515"/>
    </source>
</evidence>
<dbReference type="GO" id="GO:0005829">
    <property type="term" value="C:cytosol"/>
    <property type="evidence" value="ECO:0007669"/>
    <property type="project" value="TreeGrafter"/>
</dbReference>
<gene>
    <name evidence="14" type="primary">dnaB</name>
    <name evidence="14" type="ORF">I6U51_12095</name>
</gene>
<keyword evidence="6 12" id="KW-0347">Helicase</keyword>
<dbReference type="InterPro" id="IPR007694">
    <property type="entry name" value="DNA_helicase_DnaB-like_C"/>
</dbReference>
<dbReference type="RefSeq" id="WP_211142860.1">
    <property type="nucleotide sequence ID" value="NZ_JAEEGB010000013.1"/>
</dbReference>
<dbReference type="EC" id="5.6.2.3" evidence="11 12"/>
<comment type="function">
    <text evidence="12">The main replicative DNA helicase, it participates in initiation and elongation during chromosome replication. Travels ahead of the DNA replisome, separating dsDNA into templates for DNA synthesis. A processive ATP-dependent 5'-3' DNA helicase it has DNA-dependent ATPase activity.</text>
</comment>
<keyword evidence="5 12" id="KW-0378">Hydrolase</keyword>
<proteinExistence type="inferred from homology"/>
<feature type="domain" description="SF4 helicase" evidence="13">
    <location>
        <begin position="171"/>
        <end position="434"/>
    </location>
</feature>
<keyword evidence="8 12" id="KW-0238">DNA-binding</keyword>
<keyword evidence="3 12" id="KW-0235">DNA replication</keyword>
<dbReference type="GO" id="GO:0016787">
    <property type="term" value="F:hydrolase activity"/>
    <property type="evidence" value="ECO:0007669"/>
    <property type="project" value="UniProtKB-KW"/>
</dbReference>
<keyword evidence="2 12" id="KW-0639">Primosome</keyword>
<dbReference type="GO" id="GO:1990077">
    <property type="term" value="C:primosome complex"/>
    <property type="evidence" value="ECO:0007669"/>
    <property type="project" value="UniProtKB-UniRule"/>
</dbReference>
<dbReference type="InterPro" id="IPR027417">
    <property type="entry name" value="P-loop_NTPase"/>
</dbReference>
<evidence type="ECO:0000313" key="14">
    <source>
        <dbReference type="EMBL" id="MBI6873442.1"/>
    </source>
</evidence>
<evidence type="ECO:0000256" key="8">
    <source>
        <dbReference type="ARBA" id="ARBA00023125"/>
    </source>
</evidence>
<evidence type="ECO:0000256" key="6">
    <source>
        <dbReference type="ARBA" id="ARBA00022806"/>
    </source>
</evidence>
<dbReference type="GO" id="GO:0005524">
    <property type="term" value="F:ATP binding"/>
    <property type="evidence" value="ECO:0007669"/>
    <property type="project" value="UniProtKB-UniRule"/>
</dbReference>
<dbReference type="GO" id="GO:0043139">
    <property type="term" value="F:5'-3' DNA helicase activity"/>
    <property type="evidence" value="ECO:0007669"/>
    <property type="project" value="UniProtKB-EC"/>
</dbReference>
<evidence type="ECO:0000256" key="1">
    <source>
        <dbReference type="ARBA" id="ARBA00008428"/>
    </source>
</evidence>
<dbReference type="PROSITE" id="PS51199">
    <property type="entry name" value="SF4_HELICASE"/>
    <property type="match status" value="1"/>
</dbReference>
<dbReference type="InterPro" id="IPR007693">
    <property type="entry name" value="DNA_helicase_DnaB-like_N"/>
</dbReference>
<evidence type="ECO:0000256" key="3">
    <source>
        <dbReference type="ARBA" id="ARBA00022705"/>
    </source>
</evidence>
<organism evidence="14 15">
    <name type="scientific">Clostridium aciditolerans</name>
    <dbReference type="NCBI Taxonomy" id="339861"/>
    <lineage>
        <taxon>Bacteria</taxon>
        <taxon>Bacillati</taxon>
        <taxon>Bacillota</taxon>
        <taxon>Clostridia</taxon>
        <taxon>Eubacteriales</taxon>
        <taxon>Clostridiaceae</taxon>
        <taxon>Clostridium</taxon>
    </lineage>
</organism>
<keyword evidence="15" id="KW-1185">Reference proteome</keyword>
<dbReference type="SUPFAM" id="SSF48024">
    <property type="entry name" value="N-terminal domain of DnaB helicase"/>
    <property type="match status" value="1"/>
</dbReference>
<dbReference type="AlphaFoldDB" id="A0A934HYL5"/>
<dbReference type="SUPFAM" id="SSF52540">
    <property type="entry name" value="P-loop containing nucleoside triphosphate hydrolases"/>
    <property type="match status" value="1"/>
</dbReference>
<dbReference type="EMBL" id="JAEEGB010000013">
    <property type="protein sequence ID" value="MBI6873442.1"/>
    <property type="molecule type" value="Genomic_DNA"/>
</dbReference>
<dbReference type="InterPro" id="IPR036185">
    <property type="entry name" value="DNA_heli_DnaB-like_N_sf"/>
</dbReference>
<evidence type="ECO:0000256" key="9">
    <source>
        <dbReference type="ARBA" id="ARBA00023235"/>
    </source>
</evidence>
<keyword evidence="4 12" id="KW-0547">Nucleotide-binding</keyword>
<evidence type="ECO:0000256" key="11">
    <source>
        <dbReference type="NCBIfam" id="TIGR00665"/>
    </source>
</evidence>
<evidence type="ECO:0000256" key="4">
    <source>
        <dbReference type="ARBA" id="ARBA00022741"/>
    </source>
</evidence>
<protein>
    <recommendedName>
        <fullName evidence="11 12">Replicative DNA helicase</fullName>
        <ecNumber evidence="11 12">5.6.2.3</ecNumber>
    </recommendedName>
</protein>
<dbReference type="CDD" id="cd00984">
    <property type="entry name" value="DnaB_C"/>
    <property type="match status" value="1"/>
</dbReference>
<evidence type="ECO:0000256" key="10">
    <source>
        <dbReference type="ARBA" id="ARBA00048954"/>
    </source>
</evidence>
<dbReference type="Gene3D" id="1.10.860.10">
    <property type="entry name" value="DNAb Helicase, Chain A"/>
    <property type="match status" value="1"/>
</dbReference>
<comment type="catalytic activity">
    <reaction evidence="10 12">
        <text>ATP + H2O = ADP + phosphate + H(+)</text>
        <dbReference type="Rhea" id="RHEA:13065"/>
        <dbReference type="ChEBI" id="CHEBI:15377"/>
        <dbReference type="ChEBI" id="CHEBI:15378"/>
        <dbReference type="ChEBI" id="CHEBI:30616"/>
        <dbReference type="ChEBI" id="CHEBI:43474"/>
        <dbReference type="ChEBI" id="CHEBI:456216"/>
        <dbReference type="EC" id="5.6.2.3"/>
    </reaction>
</comment>
<keyword evidence="9" id="KW-0413">Isomerase</keyword>
<dbReference type="PANTHER" id="PTHR30153">
    <property type="entry name" value="REPLICATIVE DNA HELICASE DNAB"/>
    <property type="match status" value="1"/>
</dbReference>
<dbReference type="Pfam" id="PF03796">
    <property type="entry name" value="DnaB_C"/>
    <property type="match status" value="1"/>
</dbReference>
<evidence type="ECO:0000259" key="13">
    <source>
        <dbReference type="PROSITE" id="PS51199"/>
    </source>
</evidence>
<dbReference type="Proteomes" id="UP000622687">
    <property type="component" value="Unassembled WGS sequence"/>
</dbReference>
<evidence type="ECO:0000256" key="5">
    <source>
        <dbReference type="ARBA" id="ARBA00022801"/>
    </source>
</evidence>
<evidence type="ECO:0000256" key="7">
    <source>
        <dbReference type="ARBA" id="ARBA00022840"/>
    </source>
</evidence>
<dbReference type="GO" id="GO:0006269">
    <property type="term" value="P:DNA replication, synthesis of primer"/>
    <property type="evidence" value="ECO:0007669"/>
    <property type="project" value="UniProtKB-UniRule"/>
</dbReference>
<dbReference type="Gene3D" id="3.40.50.300">
    <property type="entry name" value="P-loop containing nucleotide triphosphate hydrolases"/>
    <property type="match status" value="1"/>
</dbReference>
<keyword evidence="7 12" id="KW-0067">ATP-binding</keyword>
<dbReference type="Pfam" id="PF00772">
    <property type="entry name" value="DnaB"/>
    <property type="match status" value="1"/>
</dbReference>
<accession>A0A934HYL5</accession>
<evidence type="ECO:0000313" key="15">
    <source>
        <dbReference type="Proteomes" id="UP000622687"/>
    </source>
</evidence>